<dbReference type="PROSITE" id="PS50975">
    <property type="entry name" value="ATP_GRASP"/>
    <property type="match status" value="1"/>
</dbReference>
<evidence type="ECO:0000256" key="2">
    <source>
        <dbReference type="ARBA" id="ARBA00022723"/>
    </source>
</evidence>
<organism evidence="9 10">
    <name type="scientific">Sphingoaurantiacus capsulatus</name>
    <dbReference type="NCBI Taxonomy" id="1771310"/>
    <lineage>
        <taxon>Bacteria</taxon>
        <taxon>Pseudomonadati</taxon>
        <taxon>Pseudomonadota</taxon>
        <taxon>Alphaproteobacteria</taxon>
        <taxon>Sphingomonadales</taxon>
        <taxon>Sphingosinicellaceae</taxon>
        <taxon>Sphingoaurantiacus</taxon>
    </lineage>
</organism>
<keyword evidence="6 7" id="KW-0460">Magnesium</keyword>
<dbReference type="PANTHER" id="PTHR43055:SF1">
    <property type="entry name" value="FORMATE-DEPENDENT PHOSPHORIBOSYLGLYCINAMIDE FORMYLTRANSFERASE"/>
    <property type="match status" value="1"/>
</dbReference>
<feature type="binding site" evidence="7">
    <location>
        <position position="147"/>
    </location>
    <ligand>
        <name>ATP</name>
        <dbReference type="ChEBI" id="CHEBI:30616"/>
    </ligand>
</feature>
<comment type="pathway">
    <text evidence="7">Purine metabolism; IMP biosynthesis via de novo pathway; N(2)-formyl-N(1)-(5-phospho-D-ribosyl)glycinamide from N(1)-(5-phospho-D-ribosyl)glycinamide (formate route): step 1/1.</text>
</comment>
<feature type="binding site" evidence="7">
    <location>
        <position position="259"/>
    </location>
    <ligand>
        <name>Mg(2+)</name>
        <dbReference type="ChEBI" id="CHEBI:18420"/>
    </ligand>
</feature>
<dbReference type="InterPro" id="IPR048740">
    <property type="entry name" value="PurT_C"/>
</dbReference>
<dbReference type="InterPro" id="IPR003135">
    <property type="entry name" value="ATP-grasp_carboxylate-amine"/>
</dbReference>
<dbReference type="SUPFAM" id="SSF52440">
    <property type="entry name" value="PreATP-grasp domain"/>
    <property type="match status" value="1"/>
</dbReference>
<comment type="subunit">
    <text evidence="7">Homodimer.</text>
</comment>
<proteinExistence type="inferred from homology"/>
<sequence>MPFTKKILLLGSGELGKEFVISAKRLGAYVVACDSYAGAPAMQVADESDVFSMLDADKLRAAITKHAPDLVVPEVEAIRTEVLRDVEAEGVTVVPSARATYMTMNRDRIRELAAVDLGLRTSRYRYAESLEEVLAAAEHSGLPCVIKPVMSSSGKGQSTVREAGELAAAWEYAVANMRGDRRRVIVEEFIAFDYEITLLTVRTREGVLFCEPIGHRQERGDYQESWQPTAMSPSALAAAQDMARKVVDDLGGYGIYGVEFFVAGDEVIFSELSPRPHDTGMVTLISQNLSEFDLHARAVLGLPIPNITLRGSSASAVILADRESADFAFEGAAEALATPGGEIDLRLFGKPTTRPYRRMGVALATAASTDEARRLAAEAAAKVSITYRD</sequence>
<protein>
    <recommendedName>
        <fullName evidence="7">Formate-dependent phosphoribosylglycinamide formyltransferase</fullName>
        <ecNumber evidence="7">6.3.1.21</ecNumber>
    </recommendedName>
    <alternativeName>
        <fullName evidence="7">5'-phosphoribosylglycinamide transformylase 2</fullName>
    </alternativeName>
    <alternativeName>
        <fullName evidence="7">Formate-dependent GAR transformylase</fullName>
    </alternativeName>
    <alternativeName>
        <fullName evidence="7">GAR transformylase 2</fullName>
        <shortName evidence="7">GART 2</shortName>
    </alternativeName>
    <alternativeName>
        <fullName evidence="7">Non-folate glycinamide ribonucleotide transformylase</fullName>
    </alternativeName>
    <alternativeName>
        <fullName evidence="7">Phosphoribosylglycinamide formyltransferase 2</fullName>
    </alternativeName>
</protein>
<dbReference type="Gene3D" id="3.30.470.20">
    <property type="entry name" value="ATP-grasp fold, B domain"/>
    <property type="match status" value="1"/>
</dbReference>
<comment type="catalytic activity">
    <reaction evidence="7">
        <text>N(1)-(5-phospho-beta-D-ribosyl)glycinamide + formate + ATP = N(2)-formyl-N(1)-(5-phospho-beta-D-ribosyl)glycinamide + ADP + phosphate + H(+)</text>
        <dbReference type="Rhea" id="RHEA:24829"/>
        <dbReference type="ChEBI" id="CHEBI:15378"/>
        <dbReference type="ChEBI" id="CHEBI:15740"/>
        <dbReference type="ChEBI" id="CHEBI:30616"/>
        <dbReference type="ChEBI" id="CHEBI:43474"/>
        <dbReference type="ChEBI" id="CHEBI:143788"/>
        <dbReference type="ChEBI" id="CHEBI:147286"/>
        <dbReference type="ChEBI" id="CHEBI:456216"/>
        <dbReference type="EC" id="6.3.1.21"/>
    </reaction>
</comment>
<dbReference type="SUPFAM" id="SSF56059">
    <property type="entry name" value="Glutathione synthetase ATP-binding domain-like"/>
    <property type="match status" value="1"/>
</dbReference>
<dbReference type="Gene3D" id="3.40.50.20">
    <property type="match status" value="1"/>
</dbReference>
<dbReference type="Proteomes" id="UP001595615">
    <property type="component" value="Unassembled WGS sequence"/>
</dbReference>
<keyword evidence="9" id="KW-0808">Transferase</keyword>
<dbReference type="RefSeq" id="WP_380858293.1">
    <property type="nucleotide sequence ID" value="NZ_JBHRXV010000004.1"/>
</dbReference>
<keyword evidence="4 7" id="KW-0658">Purine biosynthesis</keyword>
<evidence type="ECO:0000313" key="9">
    <source>
        <dbReference type="EMBL" id="MFC3712086.1"/>
    </source>
</evidence>
<evidence type="ECO:0000256" key="7">
    <source>
        <dbReference type="HAMAP-Rule" id="MF_01643"/>
    </source>
</evidence>
<evidence type="ECO:0000256" key="5">
    <source>
        <dbReference type="ARBA" id="ARBA00022840"/>
    </source>
</evidence>
<dbReference type="InterPro" id="IPR013815">
    <property type="entry name" value="ATP_grasp_subdomain_1"/>
</dbReference>
<keyword evidence="10" id="KW-1185">Reference proteome</keyword>
<feature type="binding site" evidence="7">
    <location>
        <position position="278"/>
    </location>
    <ligand>
        <name>N(1)-(5-phospho-beta-D-ribosyl)glycinamide</name>
        <dbReference type="ChEBI" id="CHEBI:143788"/>
    </ligand>
</feature>
<feature type="binding site" evidence="7">
    <location>
        <position position="74"/>
    </location>
    <ligand>
        <name>N(1)-(5-phospho-beta-D-ribosyl)glycinamide</name>
        <dbReference type="ChEBI" id="CHEBI:143788"/>
    </ligand>
</feature>
<evidence type="ECO:0000256" key="6">
    <source>
        <dbReference type="ARBA" id="ARBA00022842"/>
    </source>
</evidence>
<gene>
    <name evidence="7 9" type="primary">purT</name>
    <name evidence="9" type="ORF">ACFOMD_05875</name>
</gene>
<keyword evidence="3 7" id="KW-0547">Nucleotide-binding</keyword>
<dbReference type="EC" id="6.3.1.21" evidence="7"/>
<feature type="binding site" evidence="7">
    <location>
        <position position="271"/>
    </location>
    <ligand>
        <name>Mg(2+)</name>
        <dbReference type="ChEBI" id="CHEBI:18420"/>
    </ligand>
</feature>
<keyword evidence="1 7" id="KW-0436">Ligase</keyword>
<dbReference type="Gene3D" id="3.30.1490.20">
    <property type="entry name" value="ATP-grasp fold, A domain"/>
    <property type="match status" value="1"/>
</dbReference>
<dbReference type="InterPro" id="IPR005862">
    <property type="entry name" value="PurT"/>
</dbReference>
<evidence type="ECO:0000256" key="4">
    <source>
        <dbReference type="ARBA" id="ARBA00022755"/>
    </source>
</evidence>
<dbReference type="EMBL" id="JBHRXV010000004">
    <property type="protein sequence ID" value="MFC3712086.1"/>
    <property type="molecule type" value="Genomic_DNA"/>
</dbReference>
<dbReference type="InterPro" id="IPR011054">
    <property type="entry name" value="Rudment_hybrid_motif"/>
</dbReference>
<keyword evidence="2 7" id="KW-0479">Metal-binding</keyword>
<dbReference type="NCBIfam" id="TIGR01142">
    <property type="entry name" value="purT"/>
    <property type="match status" value="1"/>
</dbReference>
<comment type="similarity">
    <text evidence="7">Belongs to the PurK/PurT family.</text>
</comment>
<dbReference type="InterPro" id="IPR054350">
    <property type="entry name" value="PurT/PurK_preATP-grasp"/>
</dbReference>
<comment type="function">
    <text evidence="7">Involved in the de novo purine biosynthesis. Catalyzes the transfer of formate to 5-phospho-ribosyl-glycinamide (GAR), producing 5-phospho-ribosyl-N-formylglycinamide (FGAR). Formate is provided by PurU via hydrolysis of 10-formyl-tetrahydrofolate.</text>
</comment>
<accession>A0ABV7X819</accession>
<name>A0ABV7X819_9SPHN</name>
<dbReference type="Pfam" id="PF02222">
    <property type="entry name" value="ATP-grasp"/>
    <property type="match status" value="1"/>
</dbReference>
<feature type="binding site" evidence="7">
    <location>
        <position position="195"/>
    </location>
    <ligand>
        <name>ATP</name>
        <dbReference type="ChEBI" id="CHEBI:30616"/>
    </ligand>
</feature>
<dbReference type="HAMAP" id="MF_01643">
    <property type="entry name" value="PurT"/>
    <property type="match status" value="1"/>
</dbReference>
<evidence type="ECO:0000256" key="1">
    <source>
        <dbReference type="ARBA" id="ARBA00022598"/>
    </source>
</evidence>
<comment type="caution">
    <text evidence="9">The sequence shown here is derived from an EMBL/GenBank/DDBJ whole genome shotgun (WGS) entry which is preliminary data.</text>
</comment>
<feature type="binding site" evidence="7">
    <location>
        <position position="106"/>
    </location>
    <ligand>
        <name>ATP</name>
        <dbReference type="ChEBI" id="CHEBI:30616"/>
    </ligand>
</feature>
<keyword evidence="5 7" id="KW-0067">ATP-binding</keyword>
<dbReference type="InterPro" id="IPR016185">
    <property type="entry name" value="PreATP-grasp_dom_sf"/>
</dbReference>
<reference evidence="10" key="1">
    <citation type="journal article" date="2019" name="Int. J. Syst. Evol. Microbiol.">
        <title>The Global Catalogue of Microorganisms (GCM) 10K type strain sequencing project: providing services to taxonomists for standard genome sequencing and annotation.</title>
        <authorList>
            <consortium name="The Broad Institute Genomics Platform"/>
            <consortium name="The Broad Institute Genome Sequencing Center for Infectious Disease"/>
            <person name="Wu L."/>
            <person name="Ma J."/>
        </authorList>
    </citation>
    <scope>NUCLEOTIDE SEQUENCE [LARGE SCALE GENOMIC DNA]</scope>
    <source>
        <strain evidence="10">KCTC 42644</strain>
    </source>
</reference>
<feature type="domain" description="ATP-grasp" evidence="8">
    <location>
        <begin position="111"/>
        <end position="300"/>
    </location>
</feature>
<dbReference type="PANTHER" id="PTHR43055">
    <property type="entry name" value="FORMATE-DEPENDENT PHOSPHORIBOSYLGLYCINAMIDE FORMYLTRANSFERASE"/>
    <property type="match status" value="1"/>
</dbReference>
<evidence type="ECO:0000259" key="8">
    <source>
        <dbReference type="PROSITE" id="PS50975"/>
    </source>
</evidence>
<dbReference type="Pfam" id="PF21244">
    <property type="entry name" value="PurT_C"/>
    <property type="match status" value="1"/>
</dbReference>
<dbReference type="InterPro" id="IPR011761">
    <property type="entry name" value="ATP-grasp"/>
</dbReference>
<feature type="binding site" evidence="7">
    <location>
        <begin position="187"/>
        <end position="190"/>
    </location>
    <ligand>
        <name>ATP</name>
        <dbReference type="ChEBI" id="CHEBI:30616"/>
    </ligand>
</feature>
<feature type="binding site" evidence="7">
    <location>
        <begin position="152"/>
        <end position="157"/>
    </location>
    <ligand>
        <name>ATP</name>
        <dbReference type="ChEBI" id="CHEBI:30616"/>
    </ligand>
</feature>
<evidence type="ECO:0000313" key="10">
    <source>
        <dbReference type="Proteomes" id="UP001595615"/>
    </source>
</evidence>
<evidence type="ECO:0000256" key="3">
    <source>
        <dbReference type="ARBA" id="ARBA00022741"/>
    </source>
</evidence>
<dbReference type="SUPFAM" id="SSF51246">
    <property type="entry name" value="Rudiment single hybrid motif"/>
    <property type="match status" value="1"/>
</dbReference>
<dbReference type="NCBIfam" id="NF006766">
    <property type="entry name" value="PRK09288.1"/>
    <property type="match status" value="1"/>
</dbReference>
<dbReference type="Pfam" id="PF22660">
    <property type="entry name" value="RS_preATP-grasp-like"/>
    <property type="match status" value="1"/>
</dbReference>
<dbReference type="GO" id="GO:0016740">
    <property type="term" value="F:transferase activity"/>
    <property type="evidence" value="ECO:0007669"/>
    <property type="project" value="UniProtKB-KW"/>
</dbReference>
<feature type="binding site" evidence="7">
    <location>
        <position position="350"/>
    </location>
    <ligand>
        <name>N(1)-(5-phospho-beta-D-ribosyl)glycinamide</name>
        <dbReference type="ChEBI" id="CHEBI:143788"/>
    </ligand>
</feature>
<feature type="binding site" evidence="7">
    <location>
        <begin position="357"/>
        <end position="358"/>
    </location>
    <ligand>
        <name>N(1)-(5-phospho-beta-D-ribosyl)glycinamide</name>
        <dbReference type="ChEBI" id="CHEBI:143788"/>
    </ligand>
</feature>
<feature type="binding site" evidence="7">
    <location>
        <begin position="14"/>
        <end position="15"/>
    </location>
    <ligand>
        <name>N(1)-(5-phospho-beta-D-ribosyl)glycinamide</name>
        <dbReference type="ChEBI" id="CHEBI:143788"/>
    </ligand>
</feature>